<organism evidence="1 2">
    <name type="scientific">Afipia carboxidovorans (strain ATCC 49405 / DSM 1227 / KCTC 32145 / OM5)</name>
    <name type="common">Oligotropha carboxidovorans</name>
    <dbReference type="NCBI Taxonomy" id="504832"/>
    <lineage>
        <taxon>Bacteria</taxon>
        <taxon>Pseudomonadati</taxon>
        <taxon>Pseudomonadota</taxon>
        <taxon>Alphaproteobacteria</taxon>
        <taxon>Hyphomicrobiales</taxon>
        <taxon>Nitrobacteraceae</taxon>
        <taxon>Afipia</taxon>
    </lineage>
</organism>
<evidence type="ECO:0000313" key="1">
    <source>
        <dbReference type="EMBL" id="AEI06575.1"/>
    </source>
</evidence>
<dbReference type="HOGENOM" id="CLU_2618547_0_0_5"/>
<dbReference type="AlphaFoldDB" id="F8BTS5"/>
<name>F8BTS5_AFIC5</name>
<dbReference type="KEGG" id="ocg:OCA5_c18620"/>
<sequence>MTIRVNAPAAYRGRLVKVASINGSDAEIVWIGHDGDINLRSVHTDDLVDFQEATSLQSSWSAAGAIEHESTIRSWRAA</sequence>
<dbReference type="eggNOG" id="ENOG50319HZ">
    <property type="taxonomic scope" value="Bacteria"/>
</dbReference>
<dbReference type="Proteomes" id="UP000007730">
    <property type="component" value="Chromosome"/>
</dbReference>
<keyword evidence="2" id="KW-1185">Reference proteome</keyword>
<reference evidence="1 2" key="1">
    <citation type="journal article" date="2011" name="J. Bacteriol.">
        <title>Complete genome sequences of the chemolithoautotrophic Oligotropha carboxidovorans strains OM4 and OM5.</title>
        <authorList>
            <person name="Volland S."/>
            <person name="Rachinger M."/>
            <person name="Strittmatter A."/>
            <person name="Daniel R."/>
            <person name="Gottschalk G."/>
            <person name="Meyer O."/>
        </authorList>
    </citation>
    <scope>NUCLEOTIDE SEQUENCE [LARGE SCALE GENOMIC DNA]</scope>
    <source>
        <strain evidence="2">ATCC 49405 / DSM 1227 / KCTC 32145 / OM5</strain>
    </source>
</reference>
<dbReference type="OrthoDB" id="8265712at2"/>
<dbReference type="EMBL" id="CP002826">
    <property type="protein sequence ID" value="AEI06575.1"/>
    <property type="molecule type" value="Genomic_DNA"/>
</dbReference>
<evidence type="ECO:0000313" key="2">
    <source>
        <dbReference type="Proteomes" id="UP000007730"/>
    </source>
</evidence>
<proteinExistence type="predicted"/>
<gene>
    <name evidence="1" type="ordered locus">OCA5_c18620</name>
</gene>
<dbReference type="STRING" id="504832.OCA5_c18620"/>
<protein>
    <submittedName>
        <fullName evidence="1">Uncharacterized protein</fullName>
    </submittedName>
</protein>
<accession>F8BTS5</accession>